<dbReference type="PANTHER" id="PTHR37694">
    <property type="entry name" value="SLR8022 PROTEIN"/>
    <property type="match status" value="1"/>
</dbReference>
<dbReference type="AlphaFoldDB" id="A0A1B7ZDU2"/>
<accession>A0A1B7ZDU2</accession>
<evidence type="ECO:0000256" key="1">
    <source>
        <dbReference type="ARBA" id="ARBA00023125"/>
    </source>
</evidence>
<proteinExistence type="predicted"/>
<sequence length="114" mass="12668">MNIISFTDSPNFNDQKIVTQVLLETTFSKEIRILLKKGQVMKEHKAPFPIIIHMIQGKIDFGAEGAIHSLKAGDIITLDSNVPHDLSAKDDSIVRLTLSKLDTAERVVKVVENS</sequence>
<dbReference type="InterPro" id="IPR014710">
    <property type="entry name" value="RmlC-like_jellyroll"/>
</dbReference>
<evidence type="ECO:0000259" key="2">
    <source>
        <dbReference type="Pfam" id="PF02311"/>
    </source>
</evidence>
<dbReference type="CDD" id="cd02230">
    <property type="entry name" value="cupin_HP0902-like"/>
    <property type="match status" value="1"/>
</dbReference>
<dbReference type="PANTHER" id="PTHR37694:SF1">
    <property type="entry name" value="SLR8022 PROTEIN"/>
    <property type="match status" value="1"/>
</dbReference>
<gene>
    <name evidence="3" type="ORF">A9200_12830</name>
</gene>
<keyword evidence="4" id="KW-1185">Reference proteome</keyword>
<dbReference type="SUPFAM" id="SSF51182">
    <property type="entry name" value="RmlC-like cupins"/>
    <property type="match status" value="1"/>
</dbReference>
<dbReference type="Pfam" id="PF02311">
    <property type="entry name" value="AraC_binding"/>
    <property type="match status" value="1"/>
</dbReference>
<dbReference type="Proteomes" id="UP000092164">
    <property type="component" value="Unassembled WGS sequence"/>
</dbReference>
<dbReference type="RefSeq" id="WP_068482184.1">
    <property type="nucleotide sequence ID" value="NZ_CP018760.1"/>
</dbReference>
<name>A0A1B7ZDU2_9FLAO</name>
<dbReference type="KEGG" id="mart:BTR34_04205"/>
<reference evidence="4" key="1">
    <citation type="submission" date="2016-06" db="EMBL/GenBank/DDBJ databases">
        <authorList>
            <person name="Zhan P."/>
        </authorList>
    </citation>
    <scope>NUCLEOTIDE SEQUENCE [LARGE SCALE GENOMIC DNA]</scope>
    <source>
        <strain evidence="4">T28</strain>
    </source>
</reference>
<dbReference type="STRING" id="1836467.BTR34_04205"/>
<dbReference type="EMBL" id="LZFP01000002">
    <property type="protein sequence ID" value="OBR41512.1"/>
    <property type="molecule type" value="Genomic_DNA"/>
</dbReference>
<dbReference type="Gene3D" id="2.60.120.10">
    <property type="entry name" value="Jelly Rolls"/>
    <property type="match status" value="1"/>
</dbReference>
<protein>
    <submittedName>
        <fullName evidence="3">Cupin</fullName>
    </submittedName>
</protein>
<evidence type="ECO:0000313" key="4">
    <source>
        <dbReference type="Proteomes" id="UP000092164"/>
    </source>
</evidence>
<keyword evidence="1" id="KW-0238">DNA-binding</keyword>
<feature type="domain" description="AraC-type arabinose-binding/dimerisation" evidence="2">
    <location>
        <begin position="38"/>
        <end position="92"/>
    </location>
</feature>
<organism evidence="3 4">
    <name type="scientific">Maribacter hydrothermalis</name>
    <dbReference type="NCBI Taxonomy" id="1836467"/>
    <lineage>
        <taxon>Bacteria</taxon>
        <taxon>Pseudomonadati</taxon>
        <taxon>Bacteroidota</taxon>
        <taxon>Flavobacteriia</taxon>
        <taxon>Flavobacteriales</taxon>
        <taxon>Flavobacteriaceae</taxon>
        <taxon>Maribacter</taxon>
    </lineage>
</organism>
<dbReference type="InterPro" id="IPR011051">
    <property type="entry name" value="RmlC_Cupin_sf"/>
</dbReference>
<comment type="caution">
    <text evidence="3">The sequence shown here is derived from an EMBL/GenBank/DDBJ whole genome shotgun (WGS) entry which is preliminary data.</text>
</comment>
<dbReference type="OrthoDB" id="997205at2"/>
<dbReference type="GO" id="GO:0006355">
    <property type="term" value="P:regulation of DNA-templated transcription"/>
    <property type="evidence" value="ECO:0007669"/>
    <property type="project" value="InterPro"/>
</dbReference>
<dbReference type="InterPro" id="IPR003313">
    <property type="entry name" value="AraC-bd"/>
</dbReference>
<dbReference type="GO" id="GO:0003677">
    <property type="term" value="F:DNA binding"/>
    <property type="evidence" value="ECO:0007669"/>
    <property type="project" value="UniProtKB-KW"/>
</dbReference>
<evidence type="ECO:0000313" key="3">
    <source>
        <dbReference type="EMBL" id="OBR41512.1"/>
    </source>
</evidence>